<organism evidence="1 2">
    <name type="scientific">Roseovarius albus</name>
    <dbReference type="NCBI Taxonomy" id="1247867"/>
    <lineage>
        <taxon>Bacteria</taxon>
        <taxon>Pseudomonadati</taxon>
        <taxon>Pseudomonadota</taxon>
        <taxon>Alphaproteobacteria</taxon>
        <taxon>Rhodobacterales</taxon>
        <taxon>Roseobacteraceae</taxon>
        <taxon>Roseovarius</taxon>
    </lineage>
</organism>
<name>A0A1X6Y9R2_9RHOB</name>
<proteinExistence type="predicted"/>
<dbReference type="EMBL" id="FWFX01000001">
    <property type="protein sequence ID" value="SLN14178.1"/>
    <property type="molecule type" value="Genomic_DNA"/>
</dbReference>
<protein>
    <submittedName>
        <fullName evidence="1">Uncharacterized protein</fullName>
    </submittedName>
</protein>
<evidence type="ECO:0000313" key="2">
    <source>
        <dbReference type="Proteomes" id="UP000193061"/>
    </source>
</evidence>
<accession>A0A1X6Y9R2</accession>
<dbReference type="Proteomes" id="UP000193061">
    <property type="component" value="Unassembled WGS sequence"/>
</dbReference>
<keyword evidence="2" id="KW-1185">Reference proteome</keyword>
<evidence type="ECO:0000313" key="1">
    <source>
        <dbReference type="EMBL" id="SLN14178.1"/>
    </source>
</evidence>
<sequence length="36" mass="4260">MSRAVPSRELNRPHRRKSPLPELSYFKRIGFDCAMI</sequence>
<dbReference type="AlphaFoldDB" id="A0A1X6Y9R2"/>
<gene>
    <name evidence="1" type="ORF">ROA7450_00253</name>
</gene>
<reference evidence="1 2" key="1">
    <citation type="submission" date="2017-03" db="EMBL/GenBank/DDBJ databases">
        <authorList>
            <person name="Afonso C.L."/>
            <person name="Miller P.J."/>
            <person name="Scott M.A."/>
            <person name="Spackman E."/>
            <person name="Goraichik I."/>
            <person name="Dimitrov K.M."/>
            <person name="Suarez D.L."/>
            <person name="Swayne D.E."/>
        </authorList>
    </citation>
    <scope>NUCLEOTIDE SEQUENCE [LARGE SCALE GENOMIC DNA]</scope>
    <source>
        <strain evidence="1 2">CECT 7450</strain>
    </source>
</reference>